<dbReference type="EMBL" id="MGHV01000028">
    <property type="protein sequence ID" value="OGM78603.1"/>
    <property type="molecule type" value="Genomic_DNA"/>
</dbReference>
<evidence type="ECO:0000256" key="1">
    <source>
        <dbReference type="SAM" id="Phobius"/>
    </source>
</evidence>
<reference evidence="2 3" key="1">
    <citation type="journal article" date="2016" name="Nat. Commun.">
        <title>Thousands of microbial genomes shed light on interconnected biogeochemical processes in an aquifer system.</title>
        <authorList>
            <person name="Anantharaman K."/>
            <person name="Brown C.T."/>
            <person name="Hug L.A."/>
            <person name="Sharon I."/>
            <person name="Castelle C.J."/>
            <person name="Probst A.J."/>
            <person name="Thomas B.C."/>
            <person name="Singh A."/>
            <person name="Wilkins M.J."/>
            <person name="Karaoz U."/>
            <person name="Brodie E.L."/>
            <person name="Williams K.H."/>
            <person name="Hubbard S.S."/>
            <person name="Banfield J.F."/>
        </authorList>
    </citation>
    <scope>NUCLEOTIDE SEQUENCE [LARGE SCALE GENOMIC DNA]</scope>
</reference>
<evidence type="ECO:0000313" key="2">
    <source>
        <dbReference type="EMBL" id="OGM78603.1"/>
    </source>
</evidence>
<accession>A0A1F8CQI3</accession>
<gene>
    <name evidence="2" type="ORF">A2197_02840</name>
</gene>
<name>A0A1F8CQI3_9BACT</name>
<keyword evidence="1" id="KW-0472">Membrane</keyword>
<keyword evidence="1" id="KW-1133">Transmembrane helix</keyword>
<organism evidence="2 3">
    <name type="scientific">Candidatus Woesebacteria bacterium RIFOXYA1_FULL_48_16</name>
    <dbReference type="NCBI Taxonomy" id="1802535"/>
    <lineage>
        <taxon>Bacteria</taxon>
        <taxon>Candidatus Woeseibacteriota</taxon>
    </lineage>
</organism>
<keyword evidence="1" id="KW-0812">Transmembrane</keyword>
<dbReference type="Proteomes" id="UP000178430">
    <property type="component" value="Unassembled WGS sequence"/>
</dbReference>
<evidence type="ECO:0000313" key="3">
    <source>
        <dbReference type="Proteomes" id="UP000178430"/>
    </source>
</evidence>
<sequence>MSSSVRRLGTITFWEKRKVPAKTTIEKTIRERLVCINFITLLLFLFLNYTLSEVKITVDNLIESKNIKV</sequence>
<feature type="transmembrane region" description="Helical" evidence="1">
    <location>
        <begin position="33"/>
        <end position="51"/>
    </location>
</feature>
<proteinExistence type="predicted"/>
<dbReference type="AlphaFoldDB" id="A0A1F8CQI3"/>
<comment type="caution">
    <text evidence="2">The sequence shown here is derived from an EMBL/GenBank/DDBJ whole genome shotgun (WGS) entry which is preliminary data.</text>
</comment>
<protein>
    <submittedName>
        <fullName evidence="2">Uncharacterized protein</fullName>
    </submittedName>
</protein>